<evidence type="ECO:0000259" key="1">
    <source>
        <dbReference type="SMART" id="SM00198"/>
    </source>
</evidence>
<dbReference type="PRINTS" id="PR00837">
    <property type="entry name" value="V5TPXLIKE"/>
</dbReference>
<dbReference type="Gene3D" id="3.40.33.10">
    <property type="entry name" value="CAP"/>
    <property type="match status" value="1"/>
</dbReference>
<dbReference type="InterPro" id="IPR002413">
    <property type="entry name" value="V5_allergen-like"/>
</dbReference>
<dbReference type="VEuPathDB" id="VectorBase:LDEU007764"/>
<dbReference type="InterPro" id="IPR001283">
    <property type="entry name" value="CRISP-related"/>
</dbReference>
<name>A0A443S9N2_9ACAR</name>
<dbReference type="PRINTS" id="PR00838">
    <property type="entry name" value="V5ALLERGEN"/>
</dbReference>
<evidence type="ECO:0000313" key="3">
    <source>
        <dbReference type="Proteomes" id="UP000288716"/>
    </source>
</evidence>
<protein>
    <recommendedName>
        <fullName evidence="1">SCP domain-containing protein</fullName>
    </recommendedName>
</protein>
<feature type="domain" description="SCP" evidence="1">
    <location>
        <begin position="41"/>
        <end position="169"/>
    </location>
</feature>
<reference evidence="2 3" key="1">
    <citation type="journal article" date="2018" name="Gigascience">
        <title>Genomes of trombidid mites reveal novel predicted allergens and laterally-transferred genes associated with secondary metabolism.</title>
        <authorList>
            <person name="Dong X."/>
            <person name="Chaisiri K."/>
            <person name="Xia D."/>
            <person name="Armstrong S.D."/>
            <person name="Fang Y."/>
            <person name="Donnelly M.J."/>
            <person name="Kadowaki T."/>
            <person name="McGarry J.W."/>
            <person name="Darby A.C."/>
            <person name="Makepeace B.L."/>
        </authorList>
    </citation>
    <scope>NUCLEOTIDE SEQUENCE [LARGE SCALE GENOMIC DNA]</scope>
    <source>
        <strain evidence="2">UoL-UT</strain>
    </source>
</reference>
<dbReference type="PANTHER" id="PTHR10334">
    <property type="entry name" value="CYSTEINE-RICH SECRETORY PROTEIN-RELATED"/>
    <property type="match status" value="1"/>
</dbReference>
<organism evidence="2 3">
    <name type="scientific">Leptotrombidium deliense</name>
    <dbReference type="NCBI Taxonomy" id="299467"/>
    <lineage>
        <taxon>Eukaryota</taxon>
        <taxon>Metazoa</taxon>
        <taxon>Ecdysozoa</taxon>
        <taxon>Arthropoda</taxon>
        <taxon>Chelicerata</taxon>
        <taxon>Arachnida</taxon>
        <taxon>Acari</taxon>
        <taxon>Acariformes</taxon>
        <taxon>Trombidiformes</taxon>
        <taxon>Prostigmata</taxon>
        <taxon>Anystina</taxon>
        <taxon>Parasitengona</taxon>
        <taxon>Trombiculoidea</taxon>
        <taxon>Trombiculidae</taxon>
        <taxon>Leptotrombidium</taxon>
    </lineage>
</organism>
<dbReference type="InterPro" id="IPR034113">
    <property type="entry name" value="SCP_GAPR1-like"/>
</dbReference>
<keyword evidence="3" id="KW-1185">Reference proteome</keyword>
<dbReference type="FunFam" id="3.40.33.10:FF:000002">
    <property type="entry name" value="Golgi-associated plant pathogenesis-related protein 1"/>
    <property type="match status" value="1"/>
</dbReference>
<dbReference type="InterPro" id="IPR014044">
    <property type="entry name" value="CAP_dom"/>
</dbReference>
<accession>A0A443S9N2</accession>
<dbReference type="EMBL" id="NCKV01005118">
    <property type="protein sequence ID" value="RWS24276.1"/>
    <property type="molecule type" value="Genomic_DNA"/>
</dbReference>
<dbReference type="AlphaFoldDB" id="A0A443S9N2"/>
<dbReference type="SMART" id="SM00198">
    <property type="entry name" value="SCP"/>
    <property type="match status" value="1"/>
</dbReference>
<dbReference type="SUPFAM" id="SSF55797">
    <property type="entry name" value="PR-1-like"/>
    <property type="match status" value="1"/>
</dbReference>
<dbReference type="InterPro" id="IPR035940">
    <property type="entry name" value="CAP_sf"/>
</dbReference>
<sequence length="206" mass="23484">MNINYESSLVINSNPIVSRGSNSLDTLFAGSPFVIESLYWHNAFRKIHNSPALALSSELCEKAQEWANSLTHKDVFYHKNDEEIGENLLLKCSNFTNLDINGEEVTKLWYSEIDKYAFHLSPCLLHTQANRFTQLVWKDTREFGIGKAKTREGKLIVVANYRPAGNVVGEYHLNVLPITENEEEDDGDDDSDSNCSDRPIHFECRK</sequence>
<dbReference type="OrthoDB" id="337038at2759"/>
<proteinExistence type="predicted"/>
<dbReference type="STRING" id="299467.A0A443S9N2"/>
<dbReference type="Proteomes" id="UP000288716">
    <property type="component" value="Unassembled WGS sequence"/>
</dbReference>
<comment type="caution">
    <text evidence="2">The sequence shown here is derived from an EMBL/GenBank/DDBJ whole genome shotgun (WGS) entry which is preliminary data.</text>
</comment>
<dbReference type="Pfam" id="PF00188">
    <property type="entry name" value="CAP"/>
    <property type="match status" value="1"/>
</dbReference>
<dbReference type="CDD" id="cd05382">
    <property type="entry name" value="CAP_GAPR1-like"/>
    <property type="match status" value="1"/>
</dbReference>
<gene>
    <name evidence="2" type="ORF">B4U80_06696</name>
</gene>
<evidence type="ECO:0000313" key="2">
    <source>
        <dbReference type="EMBL" id="RWS24276.1"/>
    </source>
</evidence>